<evidence type="ECO:0000256" key="1">
    <source>
        <dbReference type="SAM" id="Phobius"/>
    </source>
</evidence>
<organism evidence="2 3">
    <name type="scientific">Clostridium cibarium</name>
    <dbReference type="NCBI Taxonomy" id="2762247"/>
    <lineage>
        <taxon>Bacteria</taxon>
        <taxon>Bacillati</taxon>
        <taxon>Bacillota</taxon>
        <taxon>Clostridia</taxon>
        <taxon>Eubacteriales</taxon>
        <taxon>Clostridiaceae</taxon>
        <taxon>Clostridium</taxon>
    </lineage>
</organism>
<dbReference type="Proteomes" id="UP000627781">
    <property type="component" value="Unassembled WGS sequence"/>
</dbReference>
<dbReference type="InterPro" id="IPR018763">
    <property type="entry name" value="DUF2334"/>
</dbReference>
<gene>
    <name evidence="2" type="ORF">H9661_18565</name>
</gene>
<sequence>MRKLKKCLLVFISSLAIVLISYGVLFYFNFFQEFVTVKDNKVQWNNLPDDTFKSCYAPKLSFSSMPVTEISQTSINLLGNPVNNIKVLEKAQRYYIPLKSICTVLGFSLVKNNSEFILTKDNMNYILSNTDCIINGQSYSLRGNLIFYENKEYISISDIEYIFNLVADFDMNNKVISLLTPLSNSNKSENELTDGKVALIRLEDFSAESVLLSESGQMKFKIIGNYLNSQGIKYHIAWVPRYKSPSNNIDNDLLSNISIENVGFINTLDYLINHGGQVGLHGYSHQAGNNTSISGIELSHKYNSSEEATRSVLENAIDTASALNIPCTFFESPHYKATSKQKEVIKEYFQYLYEPNSILTFHKIQRENNNLFIPTPLGYVDNLDVSSIEKGLAHPTPGELASLFYHPYKELNFINFSKENFGVKVDYSSSSPLQQIVTSINRYNYRTIHVSDLKN</sequence>
<reference evidence="2 3" key="1">
    <citation type="submission" date="2020-08" db="EMBL/GenBank/DDBJ databases">
        <title>A Genomic Blueprint of the Chicken Gut Microbiome.</title>
        <authorList>
            <person name="Gilroy R."/>
            <person name="Ravi A."/>
            <person name="Getino M."/>
            <person name="Pursley I."/>
            <person name="Horton D.L."/>
            <person name="Alikhan N.-F."/>
            <person name="Baker D."/>
            <person name="Gharbi K."/>
            <person name="Hall N."/>
            <person name="Watson M."/>
            <person name="Adriaenssens E.M."/>
            <person name="Foster-Nyarko E."/>
            <person name="Jarju S."/>
            <person name="Secka A."/>
            <person name="Antonio M."/>
            <person name="Oren A."/>
            <person name="Chaudhuri R."/>
            <person name="La Ragione R.M."/>
            <person name="Hildebrand F."/>
            <person name="Pallen M.J."/>
        </authorList>
    </citation>
    <scope>NUCLEOTIDE SEQUENCE [LARGE SCALE GENOMIC DNA]</scope>
    <source>
        <strain evidence="2 3">Sa3CVN1</strain>
    </source>
</reference>
<proteinExistence type="predicted"/>
<dbReference type="EMBL" id="JACSRA010000046">
    <property type="protein sequence ID" value="MBD7913361.1"/>
    <property type="molecule type" value="Genomic_DNA"/>
</dbReference>
<evidence type="ECO:0000313" key="2">
    <source>
        <dbReference type="EMBL" id="MBD7913361.1"/>
    </source>
</evidence>
<keyword evidence="3" id="KW-1185">Reference proteome</keyword>
<keyword evidence="1" id="KW-0812">Transmembrane</keyword>
<name>A0ABR8PYV8_9CLOT</name>
<dbReference type="RefSeq" id="WP_191770280.1">
    <property type="nucleotide sequence ID" value="NZ_JACSRA010000046.1"/>
</dbReference>
<comment type="caution">
    <text evidence="2">The sequence shown here is derived from an EMBL/GenBank/DDBJ whole genome shotgun (WGS) entry which is preliminary data.</text>
</comment>
<dbReference type="InterPro" id="IPR011330">
    <property type="entry name" value="Glyco_hydro/deAcase_b/a-brl"/>
</dbReference>
<keyword evidence="1" id="KW-1133">Transmembrane helix</keyword>
<keyword evidence="1" id="KW-0472">Membrane</keyword>
<evidence type="ECO:0000313" key="3">
    <source>
        <dbReference type="Proteomes" id="UP000627781"/>
    </source>
</evidence>
<dbReference type="Pfam" id="PF10096">
    <property type="entry name" value="DUF2334"/>
    <property type="match status" value="1"/>
</dbReference>
<accession>A0ABR8PYV8</accession>
<protein>
    <submittedName>
        <fullName evidence="2">DUF2334 domain-containing protein</fullName>
    </submittedName>
</protein>
<dbReference type="SUPFAM" id="SSF88713">
    <property type="entry name" value="Glycoside hydrolase/deacetylase"/>
    <property type="match status" value="1"/>
</dbReference>
<feature type="transmembrane region" description="Helical" evidence="1">
    <location>
        <begin position="7"/>
        <end position="28"/>
    </location>
</feature>